<keyword evidence="2" id="KW-1185">Reference proteome</keyword>
<evidence type="ECO:0000313" key="1">
    <source>
        <dbReference type="EMBL" id="CAJ35199.1"/>
    </source>
</evidence>
<accession>Q0W8U4</accession>
<organism evidence="1 2">
    <name type="scientific">Methanocella arvoryzae (strain DSM 22066 / NBRC 105507 / MRE50)</name>
    <dbReference type="NCBI Taxonomy" id="351160"/>
    <lineage>
        <taxon>Archaea</taxon>
        <taxon>Methanobacteriati</taxon>
        <taxon>Methanobacteriota</taxon>
        <taxon>Stenosarchaea group</taxon>
        <taxon>Methanomicrobia</taxon>
        <taxon>Methanocellales</taxon>
        <taxon>Methanocellaceae</taxon>
        <taxon>Methanocella</taxon>
    </lineage>
</organism>
<protein>
    <submittedName>
        <fullName evidence="1">Uncharacterized protein</fullName>
    </submittedName>
</protein>
<gene>
    <name evidence="1" type="ORF">LRC198</name>
</gene>
<dbReference type="AlphaFoldDB" id="Q0W8U4"/>
<dbReference type="KEGG" id="rci:LRC198"/>
<name>Q0W8U4_METAR</name>
<reference evidence="1 2" key="1">
    <citation type="journal article" date="2006" name="Science">
        <title>Genome of rice cluster I archaea -- the key methane producers in the rice rhizosphere.</title>
        <authorList>
            <person name="Erkel C."/>
            <person name="Kube M."/>
            <person name="Reinhardt R."/>
            <person name="Liesack W."/>
        </authorList>
    </citation>
    <scope>NUCLEOTIDE SEQUENCE [LARGE SCALE GENOMIC DNA]</scope>
    <source>
        <strain evidence="2">DSM 22066 / NBRC 105507 / MRE50</strain>
    </source>
</reference>
<evidence type="ECO:0000313" key="2">
    <source>
        <dbReference type="Proteomes" id="UP000000663"/>
    </source>
</evidence>
<dbReference type="EMBL" id="AM114193">
    <property type="protein sequence ID" value="CAJ35199.1"/>
    <property type="molecule type" value="Genomic_DNA"/>
</dbReference>
<dbReference type="Proteomes" id="UP000000663">
    <property type="component" value="Chromosome"/>
</dbReference>
<proteinExistence type="predicted"/>
<sequence>MRWILIPLLLVLAMLISICPVAAEYDPCDPAQRGPEAVKIAQLRECPASTTWGYEYPYTMAYGTGTPYYVGHNYGLPSGAIYENPANYPYGIPEPAVIYGDPEYAMFLNYGYSFPFHGPTNLVVTGPLYGCLNSPFAFMGDPSLC</sequence>